<comment type="caution">
    <text evidence="3">The sequence shown here is derived from an EMBL/GenBank/DDBJ whole genome shotgun (WGS) entry which is preliminary data.</text>
</comment>
<evidence type="ECO:0000256" key="1">
    <source>
        <dbReference type="ARBA" id="ARBA00008007"/>
    </source>
</evidence>
<dbReference type="Pfam" id="PF00156">
    <property type="entry name" value="Pribosyltran"/>
    <property type="match status" value="1"/>
</dbReference>
<keyword evidence="3" id="KW-0808">Transferase</keyword>
<proteinExistence type="inferred from homology"/>
<dbReference type="GO" id="GO:0016757">
    <property type="term" value="F:glycosyltransferase activity"/>
    <property type="evidence" value="ECO:0007669"/>
    <property type="project" value="UniProtKB-KW"/>
</dbReference>
<dbReference type="Gene3D" id="3.40.50.2020">
    <property type="match status" value="1"/>
</dbReference>
<dbReference type="CDD" id="cd06223">
    <property type="entry name" value="PRTases_typeI"/>
    <property type="match status" value="1"/>
</dbReference>
<keyword evidence="4" id="KW-1185">Reference proteome</keyword>
<gene>
    <name evidence="3" type="ORF">NOSIN_17040</name>
</gene>
<dbReference type="PANTHER" id="PTHR47505:SF1">
    <property type="entry name" value="DNA UTILIZATION PROTEIN YHGH"/>
    <property type="match status" value="1"/>
</dbReference>
<name>A0A1V3C4A9_9ACTN</name>
<protein>
    <submittedName>
        <fullName evidence="3">Phosphoribosyltransferase</fullName>
    </submittedName>
</protein>
<evidence type="ECO:0000313" key="4">
    <source>
        <dbReference type="Proteomes" id="UP000189004"/>
    </source>
</evidence>
<dbReference type="Proteomes" id="UP000189004">
    <property type="component" value="Unassembled WGS sequence"/>
</dbReference>
<dbReference type="InterPro" id="IPR029057">
    <property type="entry name" value="PRTase-like"/>
</dbReference>
<comment type="similarity">
    <text evidence="1">Belongs to the ComF/GntX family.</text>
</comment>
<dbReference type="SUPFAM" id="SSF53271">
    <property type="entry name" value="PRTase-like"/>
    <property type="match status" value="1"/>
</dbReference>
<dbReference type="InterPro" id="IPR000836">
    <property type="entry name" value="PRTase_dom"/>
</dbReference>
<accession>A0A1V3C4A9</accession>
<dbReference type="RefSeq" id="WP_077691738.1">
    <property type="nucleotide sequence ID" value="NZ_MCOK01000001.1"/>
</dbReference>
<dbReference type="EMBL" id="MCOK01000001">
    <property type="protein sequence ID" value="OOC55309.1"/>
    <property type="molecule type" value="Genomic_DNA"/>
</dbReference>
<feature type="domain" description="Phosphoribosyltransferase" evidence="2">
    <location>
        <begin position="184"/>
        <end position="230"/>
    </location>
</feature>
<organism evidence="3 4">
    <name type="scientific">Nocardiopsis sinuspersici</name>
    <dbReference type="NCBI Taxonomy" id="501010"/>
    <lineage>
        <taxon>Bacteria</taxon>
        <taxon>Bacillati</taxon>
        <taxon>Actinomycetota</taxon>
        <taxon>Actinomycetes</taxon>
        <taxon>Streptosporangiales</taxon>
        <taxon>Nocardiopsidaceae</taxon>
        <taxon>Nocardiopsis</taxon>
    </lineage>
</organism>
<sequence>MNDAIRRTGVPRRTLAALLDLLLPHPCAGCSGPSGPLCGDCLAVLERRPHRCSPRPGCPPAWSAGPYAGHHRRVLLAYKEGGADALATPLGERLAAAYTASGLAAPDTLLVPVPGRGTPRDPRAPVTRLAFACLAGAGGADAGRVAPLLRHRGRSRRQAGLGRSERLANRTGTFVADRPGAGAAASGTARGGAAVVVDDVLTTGATVAEATRALRARGIRVAGAVVLAERLPEGAPGGTAGRARRFYEPT</sequence>
<keyword evidence="3" id="KW-0328">Glycosyltransferase</keyword>
<dbReference type="PANTHER" id="PTHR47505">
    <property type="entry name" value="DNA UTILIZATION PROTEIN YHGH"/>
    <property type="match status" value="1"/>
</dbReference>
<evidence type="ECO:0000259" key="2">
    <source>
        <dbReference type="Pfam" id="PF00156"/>
    </source>
</evidence>
<dbReference type="STRING" id="501010.NOSIN_17040"/>
<evidence type="ECO:0000313" key="3">
    <source>
        <dbReference type="EMBL" id="OOC55309.1"/>
    </source>
</evidence>
<dbReference type="AlphaFoldDB" id="A0A1V3C4A9"/>
<dbReference type="OrthoDB" id="5244859at2"/>
<reference evidence="4" key="1">
    <citation type="submission" date="2016-08" db="EMBL/GenBank/DDBJ databases">
        <authorList>
            <person name="Tokovenko B."/>
            <person name="Kalinowski J."/>
        </authorList>
    </citation>
    <scope>NUCLEOTIDE SEQUENCE [LARGE SCALE GENOMIC DNA]</scope>
    <source>
        <strain evidence="4">UTMC102</strain>
    </source>
</reference>
<dbReference type="InterPro" id="IPR051910">
    <property type="entry name" value="ComF/GntX_DNA_util-trans"/>
</dbReference>